<comment type="caution">
    <text evidence="1">The sequence shown here is derived from an EMBL/GenBank/DDBJ whole genome shotgun (WGS) entry which is preliminary data.</text>
</comment>
<dbReference type="Proteomes" id="UP000215914">
    <property type="component" value="Unassembled WGS sequence"/>
</dbReference>
<protein>
    <submittedName>
        <fullName evidence="1">Uncharacterized protein</fullName>
    </submittedName>
</protein>
<proteinExistence type="predicted"/>
<reference evidence="1" key="1">
    <citation type="journal article" date="2017" name="Nature">
        <title>The sunflower genome provides insights into oil metabolism, flowering and Asterid evolution.</title>
        <authorList>
            <person name="Badouin H."/>
            <person name="Gouzy J."/>
            <person name="Grassa C.J."/>
            <person name="Murat F."/>
            <person name="Staton S.E."/>
            <person name="Cottret L."/>
            <person name="Lelandais-Briere C."/>
            <person name="Owens G.L."/>
            <person name="Carrere S."/>
            <person name="Mayjonade B."/>
            <person name="Legrand L."/>
            <person name="Gill N."/>
            <person name="Kane N.C."/>
            <person name="Bowers J.E."/>
            <person name="Hubner S."/>
            <person name="Bellec A."/>
            <person name="Berard A."/>
            <person name="Berges H."/>
            <person name="Blanchet N."/>
            <person name="Boniface M.C."/>
            <person name="Brunel D."/>
            <person name="Catrice O."/>
            <person name="Chaidir N."/>
            <person name="Claudel C."/>
            <person name="Donnadieu C."/>
            <person name="Faraut T."/>
            <person name="Fievet G."/>
            <person name="Helmstetter N."/>
            <person name="King M."/>
            <person name="Knapp S.J."/>
            <person name="Lai Z."/>
            <person name="Le Paslier M.C."/>
            <person name="Lippi Y."/>
            <person name="Lorenzon L."/>
            <person name="Mandel J.R."/>
            <person name="Marage G."/>
            <person name="Marchand G."/>
            <person name="Marquand E."/>
            <person name="Bret-Mestries E."/>
            <person name="Morien E."/>
            <person name="Nambeesan S."/>
            <person name="Nguyen T."/>
            <person name="Pegot-Espagnet P."/>
            <person name="Pouilly N."/>
            <person name="Raftis F."/>
            <person name="Sallet E."/>
            <person name="Schiex T."/>
            <person name="Thomas J."/>
            <person name="Vandecasteele C."/>
            <person name="Vares D."/>
            <person name="Vear F."/>
            <person name="Vautrin S."/>
            <person name="Crespi M."/>
            <person name="Mangin B."/>
            <person name="Burke J.M."/>
            <person name="Salse J."/>
            <person name="Munos S."/>
            <person name="Vincourt P."/>
            <person name="Rieseberg L.H."/>
            <person name="Langlade N.B."/>
        </authorList>
    </citation>
    <scope>NUCLEOTIDE SEQUENCE</scope>
    <source>
        <tissue evidence="1">Leaves</tissue>
    </source>
</reference>
<evidence type="ECO:0000313" key="1">
    <source>
        <dbReference type="EMBL" id="KAF5762057.1"/>
    </source>
</evidence>
<name>A0A9K3GZU8_HELAN</name>
<dbReference type="Gramene" id="mRNA:HanXRQr2_Chr16g0772451">
    <property type="protein sequence ID" value="CDS:HanXRQr2_Chr16g0772451.1"/>
    <property type="gene ID" value="HanXRQr2_Chr16g0772451"/>
</dbReference>
<keyword evidence="2" id="KW-1185">Reference proteome</keyword>
<accession>A0A9K3GZU8</accession>
<gene>
    <name evidence="1" type="ORF">HanXRQr2_Chr16g0772451</name>
</gene>
<dbReference type="EMBL" id="MNCJ02000331">
    <property type="protein sequence ID" value="KAF5762057.1"/>
    <property type="molecule type" value="Genomic_DNA"/>
</dbReference>
<evidence type="ECO:0000313" key="2">
    <source>
        <dbReference type="Proteomes" id="UP000215914"/>
    </source>
</evidence>
<dbReference type="AlphaFoldDB" id="A0A9K3GZU8"/>
<organism evidence="1 2">
    <name type="scientific">Helianthus annuus</name>
    <name type="common">Common sunflower</name>
    <dbReference type="NCBI Taxonomy" id="4232"/>
    <lineage>
        <taxon>Eukaryota</taxon>
        <taxon>Viridiplantae</taxon>
        <taxon>Streptophyta</taxon>
        <taxon>Embryophyta</taxon>
        <taxon>Tracheophyta</taxon>
        <taxon>Spermatophyta</taxon>
        <taxon>Magnoliopsida</taxon>
        <taxon>eudicotyledons</taxon>
        <taxon>Gunneridae</taxon>
        <taxon>Pentapetalae</taxon>
        <taxon>asterids</taxon>
        <taxon>campanulids</taxon>
        <taxon>Asterales</taxon>
        <taxon>Asteraceae</taxon>
        <taxon>Asteroideae</taxon>
        <taxon>Heliantheae alliance</taxon>
        <taxon>Heliantheae</taxon>
        <taxon>Helianthus</taxon>
    </lineage>
</organism>
<sequence length="364" mass="42513">MEFAKEQIMACTQEGTVQDYCDSFMFLFNQVRNCEELTDFYAIYLFICGLKPRIRSIFVKWHQYSCFKVEDVISLALKIDINNLNDSFSPFDPESSFYMEGLEFDFKKSLWELMEGNECFENGKIQEVDIVQETIVEKVIDESTFFVHKSCKDKEICDESIISVQELGDNEFFGTDFSKDLHGSESLKRDVSVEFERVNMDNNTTVPMIPYDENIGLTAQNEIGSLNFVKDEYALKVFGEMPEGISEVEFAFSDKVKSEVNVEVDRVWHKWKFKLWWSKITSKGTLQSLSCYCFHVCCPNNYYLPIMTAWDMWSQYQWYANVQGYQGCYGYNLTRDHEIVLQIVRKDKEIGVIKTKGNWQGIDG</sequence>
<reference evidence="1" key="2">
    <citation type="submission" date="2020-06" db="EMBL/GenBank/DDBJ databases">
        <title>Helianthus annuus Genome sequencing and assembly Release 2.</title>
        <authorList>
            <person name="Gouzy J."/>
            <person name="Langlade N."/>
            <person name="Munos S."/>
        </authorList>
    </citation>
    <scope>NUCLEOTIDE SEQUENCE</scope>
    <source>
        <tissue evidence="1">Leaves</tissue>
    </source>
</reference>